<dbReference type="GO" id="GO:0003700">
    <property type="term" value="F:DNA-binding transcription factor activity"/>
    <property type="evidence" value="ECO:0007669"/>
    <property type="project" value="TreeGrafter"/>
</dbReference>
<feature type="region of interest" description="Disordered" evidence="4">
    <location>
        <begin position="1"/>
        <end position="27"/>
    </location>
</feature>
<gene>
    <name evidence="6" type="ORF">C1I98_24710</name>
</gene>
<dbReference type="InterPro" id="IPR010982">
    <property type="entry name" value="Lambda_DNA-bd_dom_sf"/>
</dbReference>
<evidence type="ECO:0000256" key="2">
    <source>
        <dbReference type="ARBA" id="ARBA00023125"/>
    </source>
</evidence>
<dbReference type="SMART" id="SM00354">
    <property type="entry name" value="HTH_LACI"/>
    <property type="match status" value="1"/>
</dbReference>
<evidence type="ECO:0000313" key="7">
    <source>
        <dbReference type="Proteomes" id="UP000248544"/>
    </source>
</evidence>
<evidence type="ECO:0000256" key="3">
    <source>
        <dbReference type="ARBA" id="ARBA00023163"/>
    </source>
</evidence>
<dbReference type="SUPFAM" id="SSF47413">
    <property type="entry name" value="lambda repressor-like DNA-binding domains"/>
    <property type="match status" value="1"/>
</dbReference>
<dbReference type="InterPro" id="IPR001761">
    <property type="entry name" value="Peripla_BP/Lac1_sug-bd_dom"/>
</dbReference>
<evidence type="ECO:0000256" key="4">
    <source>
        <dbReference type="SAM" id="MobiDB-lite"/>
    </source>
</evidence>
<dbReference type="Gene3D" id="1.10.260.40">
    <property type="entry name" value="lambda repressor-like DNA-binding domains"/>
    <property type="match status" value="1"/>
</dbReference>
<dbReference type="Pfam" id="PF00356">
    <property type="entry name" value="LacI"/>
    <property type="match status" value="1"/>
</dbReference>
<protein>
    <recommendedName>
        <fullName evidence="5">HTH lacI-type domain-containing protein</fullName>
    </recommendedName>
</protein>
<proteinExistence type="predicted"/>
<name>A0A2W2HGD5_9ACTN</name>
<dbReference type="Pfam" id="PF00532">
    <property type="entry name" value="Peripla_BP_1"/>
    <property type="match status" value="1"/>
</dbReference>
<keyword evidence="1" id="KW-0805">Transcription regulation</keyword>
<dbReference type="PROSITE" id="PS00356">
    <property type="entry name" value="HTH_LACI_1"/>
    <property type="match status" value="1"/>
</dbReference>
<evidence type="ECO:0000256" key="1">
    <source>
        <dbReference type="ARBA" id="ARBA00023015"/>
    </source>
</evidence>
<dbReference type="GO" id="GO:0000976">
    <property type="term" value="F:transcription cis-regulatory region binding"/>
    <property type="evidence" value="ECO:0007669"/>
    <property type="project" value="TreeGrafter"/>
</dbReference>
<dbReference type="PANTHER" id="PTHR30146:SF109">
    <property type="entry name" value="HTH-TYPE TRANSCRIPTIONAL REGULATOR GALS"/>
    <property type="match status" value="1"/>
</dbReference>
<keyword evidence="2" id="KW-0238">DNA-binding</keyword>
<dbReference type="CDD" id="cd01392">
    <property type="entry name" value="HTH_LacI"/>
    <property type="match status" value="1"/>
</dbReference>
<dbReference type="PRINTS" id="PR00036">
    <property type="entry name" value="HTHLACI"/>
</dbReference>
<evidence type="ECO:0000313" key="6">
    <source>
        <dbReference type="EMBL" id="PZG38074.1"/>
    </source>
</evidence>
<sequence length="190" mass="20728">MRPNAGRIHEGRDPGVPMSPATGGRHRPTMRDVAREAQVSVMTVSRVVNAGDPVNPQTRQRVLDAVERLRLRPNSLARGLRHNRSTGLIGLVVTTLADPFYSRLAVAVEETVRRLGLALIVGDTDENAARERRLVEDLPARRVDGLIIVPAGSVLGSSPLEENGAPLAQDGDTVMVELGRYQTRLLRIRP</sequence>
<dbReference type="InterPro" id="IPR028082">
    <property type="entry name" value="Peripla_BP_I"/>
</dbReference>
<reference evidence="6 7" key="1">
    <citation type="submission" date="2018-01" db="EMBL/GenBank/DDBJ databases">
        <title>Draft genome sequence of Sphaerisporangium sp. 7K107.</title>
        <authorList>
            <person name="Sahin N."/>
            <person name="Saygin H."/>
            <person name="Ay H."/>
        </authorList>
    </citation>
    <scope>NUCLEOTIDE SEQUENCE [LARGE SCALE GENOMIC DNA]</scope>
    <source>
        <strain evidence="6 7">7K107</strain>
    </source>
</reference>
<dbReference type="Gene3D" id="3.40.50.2300">
    <property type="match status" value="1"/>
</dbReference>
<accession>A0A2W2HGD5</accession>
<dbReference type="SUPFAM" id="SSF53822">
    <property type="entry name" value="Periplasmic binding protein-like I"/>
    <property type="match status" value="1"/>
</dbReference>
<feature type="domain" description="HTH lacI-type" evidence="5">
    <location>
        <begin position="28"/>
        <end position="82"/>
    </location>
</feature>
<organism evidence="6 7">
    <name type="scientific">Spongiactinospora gelatinilytica</name>
    <dbReference type="NCBI Taxonomy" id="2666298"/>
    <lineage>
        <taxon>Bacteria</taxon>
        <taxon>Bacillati</taxon>
        <taxon>Actinomycetota</taxon>
        <taxon>Actinomycetes</taxon>
        <taxon>Streptosporangiales</taxon>
        <taxon>Streptosporangiaceae</taxon>
        <taxon>Spongiactinospora</taxon>
    </lineage>
</organism>
<dbReference type="PANTHER" id="PTHR30146">
    <property type="entry name" value="LACI-RELATED TRANSCRIPTIONAL REPRESSOR"/>
    <property type="match status" value="1"/>
</dbReference>
<dbReference type="InterPro" id="IPR000843">
    <property type="entry name" value="HTH_LacI"/>
</dbReference>
<dbReference type="Proteomes" id="UP000248544">
    <property type="component" value="Unassembled WGS sequence"/>
</dbReference>
<dbReference type="PROSITE" id="PS50932">
    <property type="entry name" value="HTH_LACI_2"/>
    <property type="match status" value="1"/>
</dbReference>
<dbReference type="EMBL" id="POUA01000222">
    <property type="protein sequence ID" value="PZG38074.1"/>
    <property type="molecule type" value="Genomic_DNA"/>
</dbReference>
<keyword evidence="7" id="KW-1185">Reference proteome</keyword>
<comment type="caution">
    <text evidence="6">The sequence shown here is derived from an EMBL/GenBank/DDBJ whole genome shotgun (WGS) entry which is preliminary data.</text>
</comment>
<dbReference type="AlphaFoldDB" id="A0A2W2HGD5"/>
<evidence type="ECO:0000259" key="5">
    <source>
        <dbReference type="PROSITE" id="PS50932"/>
    </source>
</evidence>
<keyword evidence="3" id="KW-0804">Transcription</keyword>